<organism evidence="10 11">
    <name type="scientific">[Enterobacter] lignolyticus</name>
    <dbReference type="NCBI Taxonomy" id="1334193"/>
    <lineage>
        <taxon>Bacteria</taxon>
        <taxon>Pseudomonadati</taxon>
        <taxon>Pseudomonadota</taxon>
        <taxon>Gammaproteobacteria</taxon>
        <taxon>Enterobacterales</taxon>
        <taxon>Enterobacteriaceae</taxon>
        <taxon>Pluralibacter</taxon>
    </lineage>
</organism>
<protein>
    <recommendedName>
        <fullName evidence="9">Sulfatase N-terminal domain-containing protein</fullName>
    </recommendedName>
</protein>
<evidence type="ECO:0000313" key="10">
    <source>
        <dbReference type="EMBL" id="ALR76625.1"/>
    </source>
</evidence>
<proteinExistence type="inferred from homology"/>
<keyword evidence="6 8" id="KW-0472">Membrane</keyword>
<feature type="transmembrane region" description="Helical" evidence="8">
    <location>
        <begin position="93"/>
        <end position="108"/>
    </location>
</feature>
<dbReference type="EMBL" id="CP012871">
    <property type="protein sequence ID" value="ALR76625.1"/>
    <property type="molecule type" value="Genomic_DNA"/>
</dbReference>
<dbReference type="InterPro" id="IPR040423">
    <property type="entry name" value="PEA_transferase"/>
</dbReference>
<evidence type="ECO:0000256" key="1">
    <source>
        <dbReference type="ARBA" id="ARBA00004651"/>
    </source>
</evidence>
<accession>A0A806X5H0</accession>
<feature type="domain" description="Sulfatase N-terminal" evidence="9">
    <location>
        <begin position="149"/>
        <end position="404"/>
    </location>
</feature>
<gene>
    <name evidence="10" type="ORF">AO703_10030</name>
</gene>
<keyword evidence="2" id="KW-1003">Cell membrane</keyword>
<reference evidence="11" key="1">
    <citation type="submission" date="2015-10" db="EMBL/GenBank/DDBJ databases">
        <title>Complete Genome Sequencing of Klebsiella sp. strain G5.</title>
        <authorList>
            <person name="Chan K.-G."/>
            <person name="Chen J.-W."/>
        </authorList>
    </citation>
    <scope>NUCLEOTIDE SEQUENCE [LARGE SCALE GENOMIC DNA]</scope>
    <source>
        <strain evidence="11">G5</strain>
    </source>
</reference>
<dbReference type="Pfam" id="PF00884">
    <property type="entry name" value="Sulfatase"/>
    <property type="match status" value="1"/>
</dbReference>
<keyword evidence="4 8" id="KW-0812">Transmembrane</keyword>
<dbReference type="InterPro" id="IPR000917">
    <property type="entry name" value="Sulfatase_N"/>
</dbReference>
<dbReference type="CDD" id="cd16017">
    <property type="entry name" value="LptA"/>
    <property type="match status" value="1"/>
</dbReference>
<evidence type="ECO:0000256" key="3">
    <source>
        <dbReference type="ARBA" id="ARBA00022679"/>
    </source>
</evidence>
<evidence type="ECO:0000256" key="7">
    <source>
        <dbReference type="ARBA" id="ARBA00038481"/>
    </source>
</evidence>
<evidence type="ECO:0000256" key="5">
    <source>
        <dbReference type="ARBA" id="ARBA00022989"/>
    </source>
</evidence>
<evidence type="ECO:0000256" key="2">
    <source>
        <dbReference type="ARBA" id="ARBA00022475"/>
    </source>
</evidence>
<dbReference type="InterPro" id="IPR017850">
    <property type="entry name" value="Alkaline_phosphatase_core_sf"/>
</dbReference>
<evidence type="ECO:0000259" key="9">
    <source>
        <dbReference type="Pfam" id="PF00884"/>
    </source>
</evidence>
<comment type="similarity">
    <text evidence="7">Belongs to the phosphoethanolamine transferase family.</text>
</comment>
<evidence type="ECO:0000256" key="6">
    <source>
        <dbReference type="ARBA" id="ARBA00023136"/>
    </source>
</evidence>
<dbReference type="InterPro" id="IPR058130">
    <property type="entry name" value="PEA_transf_C"/>
</dbReference>
<evidence type="ECO:0000256" key="4">
    <source>
        <dbReference type="ARBA" id="ARBA00022692"/>
    </source>
</evidence>
<dbReference type="GO" id="GO:0016776">
    <property type="term" value="F:phosphotransferase activity, phosphate group as acceptor"/>
    <property type="evidence" value="ECO:0007669"/>
    <property type="project" value="TreeGrafter"/>
</dbReference>
<dbReference type="AlphaFoldDB" id="A0A806X5H0"/>
<dbReference type="Proteomes" id="UP000069162">
    <property type="component" value="Chromosome"/>
</dbReference>
<evidence type="ECO:0000256" key="8">
    <source>
        <dbReference type="SAM" id="Phobius"/>
    </source>
</evidence>
<comment type="subcellular location">
    <subcellularLocation>
        <location evidence="1">Cell membrane</location>
        <topology evidence="1">Multi-pass membrane protein</topology>
    </subcellularLocation>
</comment>
<dbReference type="SUPFAM" id="SSF53649">
    <property type="entry name" value="Alkaline phosphatase-like"/>
    <property type="match status" value="1"/>
</dbReference>
<sequence length="452" mass="50799">MTFVTLYLSRKNPLTFYFSCTALLCLSLYIPVGYSFGKISYAYVVSALQTNSGEFLEFLRGTSLNAWLLTISAILAIYLFARNGQDFDKKYRTIYLIAFILINLNAWPKRMLTATAAYAQQANSALAGLEQNSNVPDNFQIISNHKKYKNVVVVIGESVARDYLSVYGYPHNTTPWLNTAPGYFYTHYISAAPNTFLSLSRTLTISDGVKTEENNSIVALAKKAGFSTHWISNQGFLGEYDTPATVIASKAQHKVFFKKGDYNTNSTDDMALLGELQRVVKNNDNAHNAVFLHMIGSHPDTCSRLNDFPVNFNISHQQKLNCYLATLQKLDAFLEHAHQILEQRGESYALIYFSDHGMTVDESERPVRHGADARQNFNVPLFVFTSDTKKHITDDTPISARKFMSLFEWIAGFDSDKVPALSPGEAAERDITVFNGEHLVPYDELKENAIVQ</sequence>
<name>A0A806X5H0_9ENTR</name>
<dbReference type="GO" id="GO:0009244">
    <property type="term" value="P:lipopolysaccharide core region biosynthetic process"/>
    <property type="evidence" value="ECO:0007669"/>
    <property type="project" value="TreeGrafter"/>
</dbReference>
<keyword evidence="3" id="KW-0808">Transferase</keyword>
<dbReference type="PANTHER" id="PTHR30443">
    <property type="entry name" value="INNER MEMBRANE PROTEIN"/>
    <property type="match status" value="1"/>
</dbReference>
<dbReference type="KEGG" id="kle:AO703_10030"/>
<evidence type="ECO:0000313" key="11">
    <source>
        <dbReference type="Proteomes" id="UP000069162"/>
    </source>
</evidence>
<feature type="transmembrane region" description="Helical" evidence="8">
    <location>
        <begin position="16"/>
        <end position="44"/>
    </location>
</feature>
<dbReference type="GO" id="GO:0005886">
    <property type="term" value="C:plasma membrane"/>
    <property type="evidence" value="ECO:0007669"/>
    <property type="project" value="UniProtKB-SubCell"/>
</dbReference>
<dbReference type="Gene3D" id="3.40.720.10">
    <property type="entry name" value="Alkaline Phosphatase, subunit A"/>
    <property type="match status" value="1"/>
</dbReference>
<dbReference type="PANTHER" id="PTHR30443:SF4">
    <property type="entry name" value="PHOSPHOETHANOLAMINE TRANSFERASE OPGE-RELATED"/>
    <property type="match status" value="1"/>
</dbReference>
<keyword evidence="5 8" id="KW-1133">Transmembrane helix</keyword>
<feature type="transmembrane region" description="Helical" evidence="8">
    <location>
        <begin position="64"/>
        <end position="81"/>
    </location>
</feature>